<dbReference type="EMBL" id="LK996017">
    <property type="protein sequence ID" value="CDX01436.1"/>
    <property type="molecule type" value="Genomic_DNA"/>
</dbReference>
<dbReference type="PANTHER" id="PTHR43798">
    <property type="entry name" value="MONOACYLGLYCEROL LIPASE"/>
    <property type="match status" value="1"/>
</dbReference>
<evidence type="ECO:0000313" key="3">
    <source>
        <dbReference type="EMBL" id="CDX01436.1"/>
    </source>
</evidence>
<dbReference type="RefSeq" id="WP_018212872.1">
    <property type="nucleotide sequence ID" value="NZ_LK996017.1"/>
</dbReference>
<dbReference type="InterPro" id="IPR029058">
    <property type="entry name" value="AB_hydrolase_fold"/>
</dbReference>
<gene>
    <name evidence="3" type="ORF">DPCES_1549</name>
</gene>
<dbReference type="PRINTS" id="PR00111">
    <property type="entry name" value="ABHYDROLASE"/>
</dbReference>
<organism evidence="3">
    <name type="scientific">Desulfitobacterium hafniense</name>
    <name type="common">Desulfitobacterium frappieri</name>
    <dbReference type="NCBI Taxonomy" id="49338"/>
    <lineage>
        <taxon>Bacteria</taxon>
        <taxon>Bacillati</taxon>
        <taxon>Bacillota</taxon>
        <taxon>Clostridia</taxon>
        <taxon>Eubacteriales</taxon>
        <taxon>Desulfitobacteriaceae</taxon>
        <taxon>Desulfitobacterium</taxon>
    </lineage>
</organism>
<sequence length="264" mass="29905">MPNATLTDGKLHYLDRGTGKPLVFIHGLGADLSFHDPQIEFFSRTHRVICPELRGNARSSKLTGPIHKILDIQCRDLAALMEQLGIEQTVLAGTSYGGVFCFNFVLRYPEKVSGLIIGDALGDTRISSFREALLMLVEYLGLWGVYLPRPVLIAMMRHQYKPWPYARDHVVNFVRGMRRTEFLLQLLAMNRIKFTPYLKQVSCPALGIVGEENKVGVGWMKSAMKEIPQSSLAIVSHALDPTNLCQPEEYNRLVKEFLKRLNYI</sequence>
<dbReference type="PATRIC" id="fig|49338.4.peg.1667"/>
<keyword evidence="1 3" id="KW-0378">Hydrolase</keyword>
<dbReference type="Gene3D" id="3.40.50.1820">
    <property type="entry name" value="alpha/beta hydrolase"/>
    <property type="match status" value="1"/>
</dbReference>
<feature type="domain" description="AB hydrolase-1" evidence="2">
    <location>
        <begin position="20"/>
        <end position="120"/>
    </location>
</feature>
<accession>A0A098B0N5</accession>
<dbReference type="InterPro" id="IPR000073">
    <property type="entry name" value="AB_hydrolase_1"/>
</dbReference>
<dbReference type="SUPFAM" id="SSF53474">
    <property type="entry name" value="alpha/beta-Hydrolases"/>
    <property type="match status" value="1"/>
</dbReference>
<dbReference type="GO" id="GO:0016787">
    <property type="term" value="F:hydrolase activity"/>
    <property type="evidence" value="ECO:0007669"/>
    <property type="project" value="UniProtKB-KW"/>
</dbReference>
<evidence type="ECO:0000256" key="1">
    <source>
        <dbReference type="ARBA" id="ARBA00022801"/>
    </source>
</evidence>
<dbReference type="AlphaFoldDB" id="A0A098B0N5"/>
<dbReference type="Pfam" id="PF00561">
    <property type="entry name" value="Abhydrolase_1"/>
    <property type="match status" value="1"/>
</dbReference>
<dbReference type="InterPro" id="IPR050266">
    <property type="entry name" value="AB_hydrolase_sf"/>
</dbReference>
<reference evidence="3" key="1">
    <citation type="submission" date="2014-07" db="EMBL/GenBank/DDBJ databases">
        <authorList>
            <person name="Hornung V.Bastian."/>
        </authorList>
    </citation>
    <scope>NUCLEOTIDE SEQUENCE</scope>
    <source>
        <strain evidence="3">PCE-S</strain>
    </source>
</reference>
<dbReference type="GO" id="GO:0016020">
    <property type="term" value="C:membrane"/>
    <property type="evidence" value="ECO:0007669"/>
    <property type="project" value="TreeGrafter"/>
</dbReference>
<protein>
    <submittedName>
        <fullName evidence="3">Alpha/beta hydrolase fold protein</fullName>
    </submittedName>
</protein>
<evidence type="ECO:0000259" key="2">
    <source>
        <dbReference type="Pfam" id="PF00561"/>
    </source>
</evidence>
<name>A0A098B0N5_DESHA</name>
<dbReference type="PANTHER" id="PTHR43798:SF31">
    <property type="entry name" value="AB HYDROLASE SUPERFAMILY PROTEIN YCLE"/>
    <property type="match status" value="1"/>
</dbReference>
<proteinExistence type="predicted"/>